<accession>A0ABW0FUC7</accession>
<dbReference type="GO" id="GO:0061542">
    <property type="term" value="F:3-demethylubiquinol 3-O-methyltransferase activity"/>
    <property type="evidence" value="ECO:0007669"/>
    <property type="project" value="UniProtKB-EC"/>
</dbReference>
<dbReference type="GO" id="GO:0032259">
    <property type="term" value="P:methylation"/>
    <property type="evidence" value="ECO:0007669"/>
    <property type="project" value="UniProtKB-KW"/>
</dbReference>
<keyword evidence="1" id="KW-0489">Methyltransferase</keyword>
<dbReference type="Gene3D" id="3.40.50.150">
    <property type="entry name" value="Vaccinia Virus protein VP39"/>
    <property type="match status" value="1"/>
</dbReference>
<gene>
    <name evidence="1" type="ORF">ACFPIE_14675</name>
</gene>
<dbReference type="RefSeq" id="WP_374036827.1">
    <property type="nucleotide sequence ID" value="NZ_CP169082.1"/>
</dbReference>
<comment type="caution">
    <text evidence="1">The sequence shown here is derived from an EMBL/GenBank/DDBJ whole genome shotgun (WGS) entry which is preliminary data.</text>
</comment>
<dbReference type="Proteomes" id="UP001596152">
    <property type="component" value="Unassembled WGS sequence"/>
</dbReference>
<dbReference type="CDD" id="cd02440">
    <property type="entry name" value="AdoMet_MTases"/>
    <property type="match status" value="1"/>
</dbReference>
<dbReference type="GO" id="GO:0102208">
    <property type="term" value="F:2-polyprenyl-6-hydroxyphenol methylase activity"/>
    <property type="evidence" value="ECO:0007669"/>
    <property type="project" value="UniProtKB-EC"/>
</dbReference>
<dbReference type="EC" id="2.1.1.222" evidence="1"/>
<proteinExistence type="predicted"/>
<reference evidence="2" key="1">
    <citation type="journal article" date="2019" name="Int. J. Syst. Evol. Microbiol.">
        <title>The Global Catalogue of Microorganisms (GCM) 10K type strain sequencing project: providing services to taxonomists for standard genome sequencing and annotation.</title>
        <authorList>
            <consortium name="The Broad Institute Genomics Platform"/>
            <consortium name="The Broad Institute Genome Sequencing Center for Infectious Disease"/>
            <person name="Wu L."/>
            <person name="Ma J."/>
        </authorList>
    </citation>
    <scope>NUCLEOTIDE SEQUENCE [LARGE SCALE GENOMIC DNA]</scope>
    <source>
        <strain evidence="2">JCM 12125</strain>
    </source>
</reference>
<dbReference type="EMBL" id="JBHSLF010000040">
    <property type="protein sequence ID" value="MFC5345161.1"/>
    <property type="molecule type" value="Genomic_DNA"/>
</dbReference>
<dbReference type="SUPFAM" id="SSF53335">
    <property type="entry name" value="S-adenosyl-L-methionine-dependent methyltransferases"/>
    <property type="match status" value="1"/>
</dbReference>
<dbReference type="EC" id="2.1.1.64" evidence="1"/>
<sequence length="211" mass="23678">MANIDQTFAATQAPPSLRRDAVSAWWRTGLATRLKRRRIEIMGRILGIDFFDGPALSICDVGCGSGKDFIRPLAGTPHRLTGVDVVDVDLQQSNFQFIQSDAARIDVPDGLYDLAVSFGVLEHIEPMEHLCEVISEIRRISKRFAVVVPCVSTRLEPHVLKFGWPLQPARERIDINYLSDQAWLKFAGFSEARTHRFDYVPGLITNLMIVG</sequence>
<organism evidence="1 2">
    <name type="scientific">Brevundimonas staleyi</name>
    <dbReference type="NCBI Taxonomy" id="74326"/>
    <lineage>
        <taxon>Bacteria</taxon>
        <taxon>Pseudomonadati</taxon>
        <taxon>Pseudomonadota</taxon>
        <taxon>Alphaproteobacteria</taxon>
        <taxon>Caulobacterales</taxon>
        <taxon>Caulobacteraceae</taxon>
        <taxon>Brevundimonas</taxon>
    </lineage>
</organism>
<evidence type="ECO:0000313" key="1">
    <source>
        <dbReference type="EMBL" id="MFC5345161.1"/>
    </source>
</evidence>
<evidence type="ECO:0000313" key="2">
    <source>
        <dbReference type="Proteomes" id="UP001596152"/>
    </source>
</evidence>
<dbReference type="InterPro" id="IPR029063">
    <property type="entry name" value="SAM-dependent_MTases_sf"/>
</dbReference>
<keyword evidence="2" id="KW-1185">Reference proteome</keyword>
<keyword evidence="1" id="KW-0808">Transferase</keyword>
<dbReference type="Pfam" id="PF13489">
    <property type="entry name" value="Methyltransf_23"/>
    <property type="match status" value="1"/>
</dbReference>
<name>A0ABW0FUC7_9CAUL</name>
<protein>
    <submittedName>
        <fullName evidence="1">Class I SAM-dependent methyltransferase</fullName>
        <ecNumber evidence="1">2.1.1.222</ecNumber>
        <ecNumber evidence="1">2.1.1.64</ecNumber>
    </submittedName>
</protein>